<dbReference type="RefSeq" id="WP_116623301.1">
    <property type="nucleotide sequence ID" value="NZ_QURN01000005.1"/>
</dbReference>
<sequence length="122" mass="13113">MSILKLSAVALSGSVAAFNVASAEECSAYDKEVAEVAQTIRSFQSDEDFKTYGFGLGGPFNKWTVKAQKLASREEARTFVGTYGFTPDLTADIALAYRSGKPLNVLLAKVETEISAFLDKCA</sequence>
<organism evidence="2 3">
    <name type="scientific">Mesorhizobium denitrificans</name>
    <dbReference type="NCBI Taxonomy" id="2294114"/>
    <lineage>
        <taxon>Bacteria</taxon>
        <taxon>Pseudomonadati</taxon>
        <taxon>Pseudomonadota</taxon>
        <taxon>Alphaproteobacteria</taxon>
        <taxon>Hyphomicrobiales</taxon>
        <taxon>Phyllobacteriaceae</taxon>
        <taxon>Mesorhizobium</taxon>
    </lineage>
</organism>
<evidence type="ECO:0000313" key="2">
    <source>
        <dbReference type="EMBL" id="RFC68158.1"/>
    </source>
</evidence>
<reference evidence="3" key="1">
    <citation type="submission" date="2018-08" db="EMBL/GenBank/DDBJ databases">
        <authorList>
            <person name="Im W.T."/>
        </authorList>
    </citation>
    <scope>NUCLEOTIDE SEQUENCE [LARGE SCALE GENOMIC DNA]</scope>
    <source>
        <strain evidence="3">LA-28</strain>
    </source>
</reference>
<proteinExistence type="predicted"/>
<accession>A0A371XG05</accession>
<evidence type="ECO:0000256" key="1">
    <source>
        <dbReference type="SAM" id="SignalP"/>
    </source>
</evidence>
<keyword evidence="1" id="KW-0732">Signal</keyword>
<feature type="chain" id="PRO_5017043341" evidence="1">
    <location>
        <begin position="24"/>
        <end position="122"/>
    </location>
</feature>
<evidence type="ECO:0000313" key="3">
    <source>
        <dbReference type="Proteomes" id="UP000262379"/>
    </source>
</evidence>
<comment type="caution">
    <text evidence="2">The sequence shown here is derived from an EMBL/GenBank/DDBJ whole genome shotgun (WGS) entry which is preliminary data.</text>
</comment>
<feature type="signal peptide" evidence="1">
    <location>
        <begin position="1"/>
        <end position="23"/>
    </location>
</feature>
<dbReference type="EMBL" id="QURN01000005">
    <property type="protein sequence ID" value="RFC68158.1"/>
    <property type="molecule type" value="Genomic_DNA"/>
</dbReference>
<gene>
    <name evidence="2" type="ORF">DY251_07740</name>
</gene>
<keyword evidence="3" id="KW-1185">Reference proteome</keyword>
<dbReference type="Proteomes" id="UP000262379">
    <property type="component" value="Unassembled WGS sequence"/>
</dbReference>
<dbReference type="AlphaFoldDB" id="A0A371XG05"/>
<protein>
    <submittedName>
        <fullName evidence="2">Uncharacterized protein</fullName>
    </submittedName>
</protein>
<name>A0A371XG05_9HYPH</name>